<sequence length="183" mass="20447">MSIGGQALPFLLILIWSTSTTFALRPHYTLNVTKTTFFQDANHYEESFLDVHFENPCTYESPLCLCYESRDAKQHPQMIEWGVCGGTHGYFCVATFMGGPMVFADYIGTMAKEVNNVRLPFKGGKTFVGNVPFFISQFVLEVGRTEPKQKLWKGSSCATGSVYVAGGLIPMEDIPVTHEECDY</sequence>
<feature type="signal peptide" evidence="1">
    <location>
        <begin position="1"/>
        <end position="23"/>
    </location>
</feature>
<protein>
    <submittedName>
        <fullName evidence="3">TAXi_C domain-containing protein</fullName>
    </submittedName>
</protein>
<accession>A0A1I7ZFG0</accession>
<keyword evidence="2" id="KW-1185">Reference proteome</keyword>
<keyword evidence="1" id="KW-0732">Signal</keyword>
<dbReference type="WBParaSite" id="L893_g26004.t1">
    <property type="protein sequence ID" value="L893_g26004.t1"/>
    <property type="gene ID" value="L893_g26004"/>
</dbReference>
<name>A0A1I7ZFG0_9BILA</name>
<feature type="chain" id="PRO_5009313382" evidence="1">
    <location>
        <begin position="24"/>
        <end position="183"/>
    </location>
</feature>
<evidence type="ECO:0000256" key="1">
    <source>
        <dbReference type="SAM" id="SignalP"/>
    </source>
</evidence>
<organism evidence="2 3">
    <name type="scientific">Steinernema glaseri</name>
    <dbReference type="NCBI Taxonomy" id="37863"/>
    <lineage>
        <taxon>Eukaryota</taxon>
        <taxon>Metazoa</taxon>
        <taxon>Ecdysozoa</taxon>
        <taxon>Nematoda</taxon>
        <taxon>Chromadorea</taxon>
        <taxon>Rhabditida</taxon>
        <taxon>Tylenchina</taxon>
        <taxon>Panagrolaimomorpha</taxon>
        <taxon>Strongyloidoidea</taxon>
        <taxon>Steinernematidae</taxon>
        <taxon>Steinernema</taxon>
    </lineage>
</organism>
<proteinExistence type="predicted"/>
<evidence type="ECO:0000313" key="3">
    <source>
        <dbReference type="WBParaSite" id="L893_g26004.t1"/>
    </source>
</evidence>
<reference evidence="3" key="1">
    <citation type="submission" date="2016-11" db="UniProtKB">
        <authorList>
            <consortium name="WormBaseParasite"/>
        </authorList>
    </citation>
    <scope>IDENTIFICATION</scope>
</reference>
<evidence type="ECO:0000313" key="2">
    <source>
        <dbReference type="Proteomes" id="UP000095287"/>
    </source>
</evidence>
<dbReference type="Proteomes" id="UP000095287">
    <property type="component" value="Unplaced"/>
</dbReference>
<dbReference type="AlphaFoldDB" id="A0A1I7ZFG0"/>